<name>A0A8B8AZP6_CRAVI</name>
<feature type="transmembrane region" description="Helical" evidence="1">
    <location>
        <begin position="12"/>
        <end position="30"/>
    </location>
</feature>
<dbReference type="KEGG" id="cvn:111106305"/>
<accession>A0A8B8AZP6</accession>
<proteinExistence type="predicted"/>
<keyword evidence="2" id="KW-1185">Reference proteome</keyword>
<dbReference type="OrthoDB" id="6205651at2759"/>
<dbReference type="Proteomes" id="UP000694844">
    <property type="component" value="Chromosome 8"/>
</dbReference>
<keyword evidence="1" id="KW-1133">Transmembrane helix</keyword>
<evidence type="ECO:0000313" key="3">
    <source>
        <dbReference type="RefSeq" id="XP_022296637.1"/>
    </source>
</evidence>
<keyword evidence="1" id="KW-0472">Membrane</keyword>
<feature type="transmembrane region" description="Helical" evidence="1">
    <location>
        <begin position="136"/>
        <end position="164"/>
    </location>
</feature>
<protein>
    <submittedName>
        <fullName evidence="3">Uncharacterized protein LOC111106305</fullName>
    </submittedName>
</protein>
<organism evidence="2 3">
    <name type="scientific">Crassostrea virginica</name>
    <name type="common">Eastern oyster</name>
    <dbReference type="NCBI Taxonomy" id="6565"/>
    <lineage>
        <taxon>Eukaryota</taxon>
        <taxon>Metazoa</taxon>
        <taxon>Spiralia</taxon>
        <taxon>Lophotrochozoa</taxon>
        <taxon>Mollusca</taxon>
        <taxon>Bivalvia</taxon>
        <taxon>Autobranchia</taxon>
        <taxon>Pteriomorphia</taxon>
        <taxon>Ostreida</taxon>
        <taxon>Ostreoidea</taxon>
        <taxon>Ostreidae</taxon>
        <taxon>Crassostrea</taxon>
    </lineage>
</organism>
<keyword evidence="1" id="KW-0812">Transmembrane</keyword>
<reference evidence="3" key="1">
    <citation type="submission" date="2025-08" db="UniProtKB">
        <authorList>
            <consortium name="RefSeq"/>
        </authorList>
    </citation>
    <scope>IDENTIFICATION</scope>
    <source>
        <tissue evidence="3">Whole sample</tissue>
    </source>
</reference>
<dbReference type="GeneID" id="111106305"/>
<dbReference type="AlphaFoldDB" id="A0A8B8AZP6"/>
<evidence type="ECO:0000313" key="2">
    <source>
        <dbReference type="Proteomes" id="UP000694844"/>
    </source>
</evidence>
<gene>
    <name evidence="3" type="primary">LOC111106305</name>
</gene>
<evidence type="ECO:0000256" key="1">
    <source>
        <dbReference type="SAM" id="Phobius"/>
    </source>
</evidence>
<dbReference type="RefSeq" id="XP_022296637.1">
    <property type="nucleotide sequence ID" value="XM_022440929.1"/>
</dbReference>
<sequence>MQNKYSYLNSSFKGFVVNFVFSYSLTAVLSSNVSTSEMCLDQALTIHAMMKQKQCPYDLLNAVSGYEGCSAVCKGHVRSKNELHDEPHCVGLNINFHLNDNLSTNIIDFLCNITNCILEVIDFECSLGDKTDEDAYIAPAISVVLSLSCASVGSLLGMGGLIVVQRLRKYKQKLDTTVYTSAVLYQPKNATNIENITIPNLIEEDYDNVEVSIKMIAKAVQVPSYKDDSSSESGSRENIHQYSKLLEQSPKIEKSMLFTNGSDSFLDSHTPLYDEVEPKVC</sequence>